<protein>
    <submittedName>
        <fullName evidence="2">XRE family transcriptional regulator</fullName>
    </submittedName>
</protein>
<dbReference type="RefSeq" id="WP_068994103.1">
    <property type="nucleotide sequence ID" value="NZ_CP072115.1"/>
</dbReference>
<reference evidence="1 3" key="2">
    <citation type="submission" date="2019-11" db="EMBL/GenBank/DDBJ databases">
        <title>Streptococcis sp. isolated from the respiratory tract of Marmot.</title>
        <authorList>
            <person name="Zhang G."/>
        </authorList>
    </citation>
    <scope>NUCLEOTIDE SEQUENCE [LARGE SCALE GENOMIC DNA]</scope>
    <source>
        <strain evidence="3">zg-86</strain>
        <strain evidence="1">Zg-86</strain>
    </source>
</reference>
<evidence type="ECO:0000313" key="3">
    <source>
        <dbReference type="Proteomes" id="UP000435060"/>
    </source>
</evidence>
<dbReference type="AlphaFoldDB" id="A0A6I4RT94"/>
<comment type="caution">
    <text evidence="2">The sequence shown here is derived from an EMBL/GenBank/DDBJ whole genome shotgun (WGS) entry which is preliminary data.</text>
</comment>
<dbReference type="EMBL" id="WLCG01000004">
    <property type="protein sequence ID" value="MTB64114.1"/>
    <property type="molecule type" value="Genomic_DNA"/>
</dbReference>
<organism evidence="2 4">
    <name type="scientific">Streptococcus zhangguiae</name>
    <dbReference type="NCBI Taxonomy" id="2664091"/>
    <lineage>
        <taxon>Bacteria</taxon>
        <taxon>Bacillati</taxon>
        <taxon>Bacillota</taxon>
        <taxon>Bacilli</taxon>
        <taxon>Lactobacillales</taxon>
        <taxon>Streptococcaceae</taxon>
        <taxon>Streptococcus</taxon>
    </lineage>
</organism>
<dbReference type="Proteomes" id="UP000435060">
    <property type="component" value="Unassembled WGS sequence"/>
</dbReference>
<evidence type="ECO:0000313" key="1">
    <source>
        <dbReference type="EMBL" id="MTB64114.1"/>
    </source>
</evidence>
<name>A0A6I4RT94_9STRE</name>
<sequence length="51" mass="5818">MADFLGVKYQTIRDKIDGKSDFKFGEALAIQTRFFPEYDMVFLFSEGSISG</sequence>
<accession>A0A6I4RT94</accession>
<reference evidence="2 4" key="1">
    <citation type="submission" date="2019-10" db="EMBL/GenBank/DDBJ databases">
        <title>Streptococcis sp, isolated from the respiratory tract of Marmot.</title>
        <authorList>
            <person name="Zhang G."/>
        </authorList>
    </citation>
    <scope>NUCLEOTIDE SEQUENCE [LARGE SCALE GENOMIC DNA]</scope>
    <source>
        <strain evidence="2">Zg-70</strain>
        <strain evidence="4">zg-70</strain>
    </source>
</reference>
<evidence type="ECO:0000313" key="4">
    <source>
        <dbReference type="Proteomes" id="UP000435423"/>
    </source>
</evidence>
<evidence type="ECO:0000313" key="2">
    <source>
        <dbReference type="EMBL" id="MWV56102.1"/>
    </source>
</evidence>
<dbReference type="Proteomes" id="UP000435423">
    <property type="component" value="Unassembled WGS sequence"/>
</dbReference>
<keyword evidence="3" id="KW-1185">Reference proteome</keyword>
<dbReference type="EMBL" id="WUBJ01000004">
    <property type="protein sequence ID" value="MWV56102.1"/>
    <property type="molecule type" value="Genomic_DNA"/>
</dbReference>
<gene>
    <name evidence="1" type="ORF">GGG87_03740</name>
    <name evidence="2" type="ORF">GGH11_03780</name>
</gene>
<proteinExistence type="predicted"/>